<keyword evidence="6" id="KW-0418">Kinase</keyword>
<dbReference type="PROSITE" id="PS50011">
    <property type="entry name" value="PROTEIN_KINASE_DOM"/>
    <property type="match status" value="1"/>
</dbReference>
<dbReference type="SUPFAM" id="SSF56112">
    <property type="entry name" value="Protein kinase-like (PK-like)"/>
    <property type="match status" value="1"/>
</dbReference>
<protein>
    <recommendedName>
        <fullName evidence="8">Cyclin-dependent kinase 1</fullName>
        <ecNumber evidence="2">2.7.11.22</ecNumber>
    </recommendedName>
</protein>
<dbReference type="PANTHER" id="PTHR24056">
    <property type="entry name" value="CELL DIVISION PROTEIN KINASE"/>
    <property type="match status" value="1"/>
</dbReference>
<evidence type="ECO:0000256" key="1">
    <source>
        <dbReference type="ARBA" id="ARBA00006485"/>
    </source>
</evidence>
<dbReference type="GO" id="GO:0000082">
    <property type="term" value="P:G1/S transition of mitotic cell cycle"/>
    <property type="evidence" value="ECO:0007669"/>
    <property type="project" value="TreeGrafter"/>
</dbReference>
<keyword evidence="12" id="KW-1185">Reference proteome</keyword>
<name>A0AAN6JIQ9_9BASI</name>
<gene>
    <name evidence="11" type="ORF">OC842_005074</name>
</gene>
<sequence length="976" mass="106612">MTDVDWSLLAENPPFSLFDAQAQGLIRQEGQRLFWPRSNYKFSELANRLLDGPNAPIPAVMRETGRLNFPPDDLNTYGAGMYGPVGEMWIVGLITARQHRLQLPAEPLRPWMGHMVFEVASRLFVLDTGVDIESARYYVSIGATYGRLTFPLRIVPMARFLSAAVIVDFAVTAAERERDAALSVAADVKRDRDTALSTAAQAEKARDAALASATATEKERDAARSAAADAQKERDAALSAAADAQKERDAALSAAAEAQKERDAALSAAAEAQKERDAALASMAETQKAQKERDAALASMAETQKERDAALSAAADAQKERDAALASMAETQKERDAALSAAADAKRSLQDLERDAAIAWDKAQEAIIALKAERDVLQQELQSRKTPDDTHCAPGSKRSRYSPSRFSRVPRIPGIPSDDDDDEPLFPPSPRPPVQAAPSPVSSLAPLARLRAVLQPLPTVTPSAPPRAPTTASAATKVAAATAAASPTGPAATPSALAPPTIAVTGVPLTLRLSSSSDSEVADQLEPPPVSGMVYEQEPPPGSQSASEMEGQQEPPLLSDLQSLQIAHMTATLWRTRAHELALRLRDIGDEVHPDPLFQSALPSYWGSPDQGPPATPAIHERPRVPTLDGRREIHPAVFGASRNAICGFDMFVWLRGAGRYYDMKRIGEGSQGTVFKARDHLRPYSVAVKVERTTRRGQRFPSSVWREVAALSRLQHSNIIELRDVIMTQKAGIPEVHIVLEWCAFDLDQALNDSKVRTKLSVELIRTIVKHVANGLKAVHDIGIAHFDIKPANVLIDVQGRAKLADFGLAEDITQTPPKRRTMPVVSLFYRPPEVVMRAWDFGSAVDVWSFGALTAQLIEPHGSPIWRTDSPEMLLRYQAADLGRLNTELVGAELKLPDWAVSGLHHDLRTRMYTFWIWALVTRKEQLDYIQELQLAQWAEMQLEGQGSTIEECQSAATNPYLSDDSLVDPYFSL</sequence>
<evidence type="ECO:0000256" key="6">
    <source>
        <dbReference type="ARBA" id="ARBA00022777"/>
    </source>
</evidence>
<dbReference type="Gene3D" id="3.30.200.20">
    <property type="entry name" value="Phosphorylase Kinase, domain 1"/>
    <property type="match status" value="1"/>
</dbReference>
<comment type="caution">
    <text evidence="11">The sequence shown here is derived from an EMBL/GenBank/DDBJ whole genome shotgun (WGS) entry which is preliminary data.</text>
</comment>
<evidence type="ECO:0000256" key="9">
    <source>
        <dbReference type="SAM" id="MobiDB-lite"/>
    </source>
</evidence>
<feature type="region of interest" description="Disordered" evidence="9">
    <location>
        <begin position="380"/>
        <end position="441"/>
    </location>
</feature>
<dbReference type="InterPro" id="IPR050108">
    <property type="entry name" value="CDK"/>
</dbReference>
<dbReference type="GO" id="GO:0007165">
    <property type="term" value="P:signal transduction"/>
    <property type="evidence" value="ECO:0007669"/>
    <property type="project" value="TreeGrafter"/>
</dbReference>
<organism evidence="11 12">
    <name type="scientific">Tilletia horrida</name>
    <dbReference type="NCBI Taxonomy" id="155126"/>
    <lineage>
        <taxon>Eukaryota</taxon>
        <taxon>Fungi</taxon>
        <taxon>Dikarya</taxon>
        <taxon>Basidiomycota</taxon>
        <taxon>Ustilaginomycotina</taxon>
        <taxon>Exobasidiomycetes</taxon>
        <taxon>Tilletiales</taxon>
        <taxon>Tilletiaceae</taxon>
        <taxon>Tilletia</taxon>
    </lineage>
</organism>
<evidence type="ECO:0000313" key="11">
    <source>
        <dbReference type="EMBL" id="KAK0526804.1"/>
    </source>
</evidence>
<dbReference type="PROSITE" id="PS00108">
    <property type="entry name" value="PROTEIN_KINASE_ST"/>
    <property type="match status" value="1"/>
</dbReference>
<dbReference type="GO" id="GO:0030332">
    <property type="term" value="F:cyclin binding"/>
    <property type="evidence" value="ECO:0007669"/>
    <property type="project" value="TreeGrafter"/>
</dbReference>
<keyword evidence="4" id="KW-0808">Transferase</keyword>
<comment type="similarity">
    <text evidence="1">Belongs to the protein kinase superfamily. CMGC Ser/Thr protein kinase family. CDC2/CDKX subfamily.</text>
</comment>
<dbReference type="GO" id="GO:0004693">
    <property type="term" value="F:cyclin-dependent protein serine/threonine kinase activity"/>
    <property type="evidence" value="ECO:0007669"/>
    <property type="project" value="UniProtKB-EC"/>
</dbReference>
<evidence type="ECO:0000259" key="10">
    <source>
        <dbReference type="PROSITE" id="PS50011"/>
    </source>
</evidence>
<dbReference type="Proteomes" id="UP001176521">
    <property type="component" value="Unassembled WGS sequence"/>
</dbReference>
<dbReference type="EC" id="2.7.11.22" evidence="2"/>
<evidence type="ECO:0000256" key="7">
    <source>
        <dbReference type="ARBA" id="ARBA00022840"/>
    </source>
</evidence>
<dbReference type="GO" id="GO:0010468">
    <property type="term" value="P:regulation of gene expression"/>
    <property type="evidence" value="ECO:0007669"/>
    <property type="project" value="TreeGrafter"/>
</dbReference>
<feature type="region of interest" description="Disordered" evidence="9">
    <location>
        <begin position="514"/>
        <end position="555"/>
    </location>
</feature>
<feature type="compositionally biased region" description="Pro residues" evidence="9">
    <location>
        <begin position="425"/>
        <end position="435"/>
    </location>
</feature>
<evidence type="ECO:0000256" key="3">
    <source>
        <dbReference type="ARBA" id="ARBA00022527"/>
    </source>
</evidence>
<dbReference type="InterPro" id="IPR008271">
    <property type="entry name" value="Ser/Thr_kinase_AS"/>
</dbReference>
<accession>A0AAN6JIQ9</accession>
<dbReference type="GO" id="GO:0005524">
    <property type="term" value="F:ATP binding"/>
    <property type="evidence" value="ECO:0007669"/>
    <property type="project" value="UniProtKB-KW"/>
</dbReference>
<keyword evidence="7" id="KW-0067">ATP-binding</keyword>
<reference evidence="11" key="1">
    <citation type="journal article" date="2023" name="PhytoFront">
        <title>Draft Genome Resources of Seven Strains of Tilletia horrida, Causal Agent of Kernel Smut of Rice.</title>
        <authorList>
            <person name="Khanal S."/>
            <person name="Antony Babu S."/>
            <person name="Zhou X.G."/>
        </authorList>
    </citation>
    <scope>NUCLEOTIDE SEQUENCE</scope>
    <source>
        <strain evidence="11">TX3</strain>
    </source>
</reference>
<dbReference type="GO" id="GO:0010389">
    <property type="term" value="P:regulation of G2/M transition of mitotic cell cycle"/>
    <property type="evidence" value="ECO:0007669"/>
    <property type="project" value="TreeGrafter"/>
</dbReference>
<feature type="compositionally biased region" description="Basic and acidic residues" evidence="9">
    <location>
        <begin position="380"/>
        <end position="391"/>
    </location>
</feature>
<feature type="domain" description="Protein kinase" evidence="10">
    <location>
        <begin position="661"/>
        <end position="976"/>
    </location>
</feature>
<dbReference type="SMART" id="SM00220">
    <property type="entry name" value="S_TKc"/>
    <property type="match status" value="1"/>
</dbReference>
<dbReference type="GO" id="GO:0005634">
    <property type="term" value="C:nucleus"/>
    <property type="evidence" value="ECO:0007669"/>
    <property type="project" value="TreeGrafter"/>
</dbReference>
<dbReference type="Pfam" id="PF00069">
    <property type="entry name" value="Pkinase"/>
    <property type="match status" value="1"/>
</dbReference>
<evidence type="ECO:0000313" key="12">
    <source>
        <dbReference type="Proteomes" id="UP001176521"/>
    </source>
</evidence>
<evidence type="ECO:0000256" key="2">
    <source>
        <dbReference type="ARBA" id="ARBA00012425"/>
    </source>
</evidence>
<proteinExistence type="inferred from homology"/>
<feature type="region of interest" description="Disordered" evidence="9">
    <location>
        <begin position="210"/>
        <end position="331"/>
    </location>
</feature>
<evidence type="ECO:0000256" key="5">
    <source>
        <dbReference type="ARBA" id="ARBA00022741"/>
    </source>
</evidence>
<keyword evidence="5" id="KW-0547">Nucleotide-binding</keyword>
<dbReference type="PANTHER" id="PTHR24056:SF254">
    <property type="entry name" value="CYCLIN-DEPENDENT KINASE 2"/>
    <property type="match status" value="1"/>
</dbReference>
<evidence type="ECO:0000256" key="4">
    <source>
        <dbReference type="ARBA" id="ARBA00022679"/>
    </source>
</evidence>
<dbReference type="GO" id="GO:0005737">
    <property type="term" value="C:cytoplasm"/>
    <property type="evidence" value="ECO:0007669"/>
    <property type="project" value="TreeGrafter"/>
</dbReference>
<keyword evidence="3" id="KW-0723">Serine/threonine-protein kinase</keyword>
<dbReference type="EMBL" id="JAPDMQ010000338">
    <property type="protein sequence ID" value="KAK0526804.1"/>
    <property type="molecule type" value="Genomic_DNA"/>
</dbReference>
<dbReference type="GO" id="GO:0000307">
    <property type="term" value="C:cyclin-dependent protein kinase holoenzyme complex"/>
    <property type="evidence" value="ECO:0007669"/>
    <property type="project" value="TreeGrafter"/>
</dbReference>
<dbReference type="Gene3D" id="1.10.510.10">
    <property type="entry name" value="Transferase(Phosphotransferase) domain 1"/>
    <property type="match status" value="1"/>
</dbReference>
<dbReference type="AlphaFoldDB" id="A0AAN6JIQ9"/>
<dbReference type="InterPro" id="IPR011009">
    <property type="entry name" value="Kinase-like_dom_sf"/>
</dbReference>
<dbReference type="InterPro" id="IPR000719">
    <property type="entry name" value="Prot_kinase_dom"/>
</dbReference>
<evidence type="ECO:0000256" key="8">
    <source>
        <dbReference type="ARBA" id="ARBA00039266"/>
    </source>
</evidence>